<keyword evidence="6 7" id="KW-0223">Dioxygenase</keyword>
<dbReference type="AlphaFoldDB" id="A0A853AUE3"/>
<name>A0A853AUE3_9PSEU</name>
<accession>A0A853AUE3</accession>
<dbReference type="EMBL" id="JACCFJ010000001">
    <property type="protein sequence ID" value="NYI86293.1"/>
    <property type="molecule type" value="Genomic_DNA"/>
</dbReference>
<keyword evidence="2 5" id="KW-0479">Metal-binding</keyword>
<dbReference type="Pfam" id="PF03055">
    <property type="entry name" value="RPE65"/>
    <property type="match status" value="1"/>
</dbReference>
<dbReference type="PANTHER" id="PTHR10543:SF89">
    <property type="entry name" value="CAROTENOID 9,10(9',10')-CLEAVAGE DIOXYGENASE 1"/>
    <property type="match status" value="1"/>
</dbReference>
<feature type="binding site" evidence="5">
    <location>
        <position position="305"/>
    </location>
    <ligand>
        <name>Fe cation</name>
        <dbReference type="ChEBI" id="CHEBI:24875"/>
        <note>catalytic</note>
    </ligand>
</feature>
<dbReference type="GO" id="GO:0046872">
    <property type="term" value="F:metal ion binding"/>
    <property type="evidence" value="ECO:0007669"/>
    <property type="project" value="UniProtKB-KW"/>
</dbReference>
<feature type="binding site" evidence="5">
    <location>
        <position position="153"/>
    </location>
    <ligand>
        <name>Fe cation</name>
        <dbReference type="ChEBI" id="CHEBI:24875"/>
        <note>catalytic</note>
    </ligand>
</feature>
<dbReference type="GO" id="GO:0016121">
    <property type="term" value="P:carotene catabolic process"/>
    <property type="evidence" value="ECO:0007669"/>
    <property type="project" value="TreeGrafter"/>
</dbReference>
<organism evidence="7 8">
    <name type="scientific">Saccharopolyspora hordei</name>
    <dbReference type="NCBI Taxonomy" id="1838"/>
    <lineage>
        <taxon>Bacteria</taxon>
        <taxon>Bacillati</taxon>
        <taxon>Actinomycetota</taxon>
        <taxon>Actinomycetes</taxon>
        <taxon>Pseudonocardiales</taxon>
        <taxon>Pseudonocardiaceae</taxon>
        <taxon>Saccharopolyspora</taxon>
    </lineage>
</organism>
<feature type="binding site" evidence="5">
    <location>
        <position position="467"/>
    </location>
    <ligand>
        <name>Fe cation</name>
        <dbReference type="ChEBI" id="CHEBI:24875"/>
        <note>catalytic</note>
    </ligand>
</feature>
<keyword evidence="4 5" id="KW-0408">Iron</keyword>
<evidence type="ECO:0000256" key="4">
    <source>
        <dbReference type="ARBA" id="ARBA00023004"/>
    </source>
</evidence>
<evidence type="ECO:0000256" key="5">
    <source>
        <dbReference type="PIRSR" id="PIRSR604294-1"/>
    </source>
</evidence>
<evidence type="ECO:0000256" key="2">
    <source>
        <dbReference type="ARBA" id="ARBA00022723"/>
    </source>
</evidence>
<dbReference type="Proteomes" id="UP000587002">
    <property type="component" value="Unassembled WGS sequence"/>
</dbReference>
<feature type="binding site" evidence="5">
    <location>
        <position position="202"/>
    </location>
    <ligand>
        <name>Fe cation</name>
        <dbReference type="ChEBI" id="CHEBI:24875"/>
        <note>catalytic</note>
    </ligand>
</feature>
<comment type="similarity">
    <text evidence="1 6">Belongs to the carotenoid oxygenase family.</text>
</comment>
<dbReference type="RefSeq" id="WP_179724085.1">
    <property type="nucleotide sequence ID" value="NZ_BAABFH010000001.1"/>
</dbReference>
<dbReference type="EC" id="1.13.11.-" evidence="6"/>
<evidence type="ECO:0000313" key="8">
    <source>
        <dbReference type="Proteomes" id="UP000587002"/>
    </source>
</evidence>
<proteinExistence type="inferred from homology"/>
<dbReference type="GO" id="GO:0010436">
    <property type="term" value="F:carotenoid dioxygenase activity"/>
    <property type="evidence" value="ECO:0007669"/>
    <property type="project" value="TreeGrafter"/>
</dbReference>
<comment type="cofactor">
    <cofactor evidence="5 6">
        <name>Fe(2+)</name>
        <dbReference type="ChEBI" id="CHEBI:29033"/>
    </cofactor>
    <text evidence="5 6">Binds 1 Fe(2+) ion per subunit.</text>
</comment>
<sequence>MSNPFTQGNYAPVRQEVTCTDLPVVGRIPEHLDGRYLRNGPNPSAEIDPEAYHWFMGDGMVHGIRLRDGRAEWYRNRWVRSPQVSRNLGEPLRPRNPRAGLDLLGANTNVIGHAGRTLALVEGGGANYELTEELDTVGPCDFDGTLPGGYTAHPKRDPDTGELHAVSYFFGRGNAVQYSVIGVDGRARRTVDVEVGGSPMMHDFSLTERYVVLYDLPVTFDAQLATATVTPRWLRRPAQLVLSALIGRVRVPDPVAARMARTTPANSGFPYRWNPRYPARIGVLPRDGGPRDVRWFDVGPCYVFHPLNAYDTEDGVVLDVVRHAKVFDTELHGPSEGAPTLDRWTVDFRRGEVREARLDDRDQEFPRVDERRLGKRHRYGYSVGGDTLFKHDLVTGGTATRRFGAGHQVGEFVFEPNSPDSAEDDGILMGLRYSAAEHRSDLVLLDAETLETVAEVQLPDRVPNGFHGNWVPTGS</sequence>
<gene>
    <name evidence="7" type="ORF">HNR68_004923</name>
</gene>
<evidence type="ECO:0000256" key="6">
    <source>
        <dbReference type="RuleBase" id="RU364048"/>
    </source>
</evidence>
<protein>
    <recommendedName>
        <fullName evidence="6">Dioxygenase</fullName>
        <ecNumber evidence="6">1.13.11.-</ecNumber>
    </recommendedName>
</protein>
<evidence type="ECO:0000256" key="1">
    <source>
        <dbReference type="ARBA" id="ARBA00006787"/>
    </source>
</evidence>
<dbReference type="PANTHER" id="PTHR10543">
    <property type="entry name" value="BETA-CAROTENE DIOXYGENASE"/>
    <property type="match status" value="1"/>
</dbReference>
<keyword evidence="3 6" id="KW-0560">Oxidoreductase</keyword>
<reference evidence="7 8" key="1">
    <citation type="submission" date="2020-07" db="EMBL/GenBank/DDBJ databases">
        <title>Sequencing the genomes of 1000 actinobacteria strains.</title>
        <authorList>
            <person name="Klenk H.-P."/>
        </authorList>
    </citation>
    <scope>NUCLEOTIDE SEQUENCE [LARGE SCALE GENOMIC DNA]</scope>
    <source>
        <strain evidence="7 8">DSM 44065</strain>
    </source>
</reference>
<dbReference type="InterPro" id="IPR004294">
    <property type="entry name" value="Carotenoid_Oase"/>
</dbReference>
<evidence type="ECO:0000313" key="7">
    <source>
        <dbReference type="EMBL" id="NYI86293.1"/>
    </source>
</evidence>
<keyword evidence="8" id="KW-1185">Reference proteome</keyword>
<comment type="caution">
    <text evidence="7">The sequence shown here is derived from an EMBL/GenBank/DDBJ whole genome shotgun (WGS) entry which is preliminary data.</text>
</comment>
<evidence type="ECO:0000256" key="3">
    <source>
        <dbReference type="ARBA" id="ARBA00023002"/>
    </source>
</evidence>